<keyword evidence="1" id="KW-0472">Membrane</keyword>
<evidence type="ECO:0000256" key="1">
    <source>
        <dbReference type="SAM" id="Phobius"/>
    </source>
</evidence>
<proteinExistence type="predicted"/>
<dbReference type="RefSeq" id="WP_044663925.1">
    <property type="nucleotide sequence ID" value="NZ_CDRZ01000017.1"/>
</dbReference>
<dbReference type="OrthoDB" id="1727248at2"/>
<feature type="transmembrane region" description="Helical" evidence="1">
    <location>
        <begin position="39"/>
        <end position="60"/>
    </location>
</feature>
<reference evidence="3" key="1">
    <citation type="submission" date="2015-01" db="EMBL/GenBank/DDBJ databases">
        <authorList>
            <person name="Manzoor Shahid"/>
            <person name="Zubair Saima"/>
        </authorList>
    </citation>
    <scope>NUCLEOTIDE SEQUENCE [LARGE SCALE GENOMIC DNA]</scope>
    <source>
        <strain evidence="3">Sp3</strain>
    </source>
</reference>
<accession>A0A0B7MAN5</accession>
<sequence length="125" mass="14306">MGKLNSVIAKQECNYSVVLGHPLPQQKFRLKTRRRSLKIPVMITTAVLLLLFLLLTYIYLHNTATVLSYQVDKSAQSIGVLQRENKSYELEALKLRSLDRVEDTARNKLGMCEPDSIFLDNIILK</sequence>
<keyword evidence="1" id="KW-1133">Transmembrane helix</keyword>
<dbReference type="Proteomes" id="UP000046155">
    <property type="component" value="Unassembled WGS sequence"/>
</dbReference>
<evidence type="ECO:0008006" key="4">
    <source>
        <dbReference type="Google" id="ProtNLM"/>
    </source>
</evidence>
<dbReference type="AlphaFoldDB" id="A0A0B7MAN5"/>
<dbReference type="Pfam" id="PF04977">
    <property type="entry name" value="DivIC"/>
    <property type="match status" value="1"/>
</dbReference>
<evidence type="ECO:0000313" key="2">
    <source>
        <dbReference type="EMBL" id="CEO87579.1"/>
    </source>
</evidence>
<evidence type="ECO:0000313" key="3">
    <source>
        <dbReference type="Proteomes" id="UP000046155"/>
    </source>
</evidence>
<organism evidence="2 3">
    <name type="scientific">Syntrophaceticus schinkii</name>
    <dbReference type="NCBI Taxonomy" id="499207"/>
    <lineage>
        <taxon>Bacteria</taxon>
        <taxon>Bacillati</taxon>
        <taxon>Bacillota</taxon>
        <taxon>Clostridia</taxon>
        <taxon>Thermoanaerobacterales</taxon>
        <taxon>Thermoanaerobacterales Family III. Incertae Sedis</taxon>
        <taxon>Syntrophaceticus</taxon>
    </lineage>
</organism>
<dbReference type="EMBL" id="CDRZ01000017">
    <property type="protein sequence ID" value="CEO87579.1"/>
    <property type="molecule type" value="Genomic_DNA"/>
</dbReference>
<name>A0A0B7MAN5_9FIRM</name>
<keyword evidence="3" id="KW-1185">Reference proteome</keyword>
<keyword evidence="1" id="KW-0812">Transmembrane</keyword>
<dbReference type="InterPro" id="IPR007060">
    <property type="entry name" value="FtsL/DivIC"/>
</dbReference>
<gene>
    <name evidence="2" type="ORF">SSCH_1130007</name>
</gene>
<protein>
    <recommendedName>
        <fullName evidence="4">Cell division protein FtsL</fullName>
    </recommendedName>
</protein>